<evidence type="ECO:0000259" key="3">
    <source>
        <dbReference type="Pfam" id="PF21984"/>
    </source>
</evidence>
<dbReference type="InterPro" id="IPR034829">
    <property type="entry name" value="DnaD-like_sf"/>
</dbReference>
<sequence length="226" mass="26525">MTKFISFQNILQNQVQVPARLFEHYVSLGLNETEVMVILQLIRFMQANNEFPTPEEIAKRMKINEKDCAHILRKLIQNHFLSIEQLKNDQGQITEAYNLNPLWETLFAEQQQAPVAEHDGTIFVLFEQEFGRPLSPFEIEMINAWLDEDELAPALIKAALRESVLMGKLNFKYIDRILREWKKKGIHTVEEARDASKAFHEAQTAKKDDTDKKRDTSIYYNWLEEE</sequence>
<dbReference type="InterPro" id="IPR053162">
    <property type="entry name" value="DnaD"/>
</dbReference>
<organism evidence="4 5">
    <name type="scientific">Lentibacillus halophilus</name>
    <dbReference type="NCBI Taxonomy" id="295065"/>
    <lineage>
        <taxon>Bacteria</taxon>
        <taxon>Bacillati</taxon>
        <taxon>Bacillota</taxon>
        <taxon>Bacilli</taxon>
        <taxon>Bacillales</taxon>
        <taxon>Bacillaceae</taxon>
        <taxon>Lentibacillus</taxon>
    </lineage>
</organism>
<proteinExistence type="inferred from homology"/>
<accession>A0ABP3J773</accession>
<dbReference type="InterPro" id="IPR036390">
    <property type="entry name" value="WH_DNA-bd_sf"/>
</dbReference>
<feature type="domain" description="DnaD N-terminal" evidence="3">
    <location>
        <begin position="17"/>
        <end position="112"/>
    </location>
</feature>
<dbReference type="PANTHER" id="PTHR37293">
    <property type="entry name" value="PHAGE REPLICATION PROTEIN-RELATED"/>
    <property type="match status" value="1"/>
</dbReference>
<keyword evidence="5" id="KW-1185">Reference proteome</keyword>
<comment type="similarity">
    <text evidence="1">Belongs to the DnaB/DnaD family.</text>
</comment>
<dbReference type="SUPFAM" id="SSF158499">
    <property type="entry name" value="DnaD domain-like"/>
    <property type="match status" value="1"/>
</dbReference>
<evidence type="ECO:0000313" key="5">
    <source>
        <dbReference type="Proteomes" id="UP001501459"/>
    </source>
</evidence>
<protein>
    <submittedName>
        <fullName evidence="4">DNA replication protein DnaD</fullName>
    </submittedName>
</protein>
<dbReference type="Pfam" id="PF21984">
    <property type="entry name" value="DnaD_N"/>
    <property type="match status" value="1"/>
</dbReference>
<reference evidence="5" key="1">
    <citation type="journal article" date="2019" name="Int. J. Syst. Evol. Microbiol.">
        <title>The Global Catalogue of Microorganisms (GCM) 10K type strain sequencing project: providing services to taxonomists for standard genome sequencing and annotation.</title>
        <authorList>
            <consortium name="The Broad Institute Genomics Platform"/>
            <consortium name="The Broad Institute Genome Sequencing Center for Infectious Disease"/>
            <person name="Wu L."/>
            <person name="Ma J."/>
        </authorList>
    </citation>
    <scope>NUCLEOTIDE SEQUENCE [LARGE SCALE GENOMIC DNA]</scope>
    <source>
        <strain evidence="5">JCM 12149</strain>
    </source>
</reference>
<dbReference type="Pfam" id="PF07261">
    <property type="entry name" value="DnaB_2"/>
    <property type="match status" value="1"/>
</dbReference>
<dbReference type="InterPro" id="IPR036388">
    <property type="entry name" value="WH-like_DNA-bd_sf"/>
</dbReference>
<evidence type="ECO:0000256" key="1">
    <source>
        <dbReference type="ARBA" id="ARBA00093462"/>
    </source>
</evidence>
<name>A0ABP3J773_9BACI</name>
<dbReference type="Gene3D" id="1.10.10.630">
    <property type="entry name" value="DnaD domain-like"/>
    <property type="match status" value="1"/>
</dbReference>
<dbReference type="InterPro" id="IPR053843">
    <property type="entry name" value="DnaD_N"/>
</dbReference>
<dbReference type="EMBL" id="BAAADM010000054">
    <property type="protein sequence ID" value="GAA0444444.1"/>
    <property type="molecule type" value="Genomic_DNA"/>
</dbReference>
<evidence type="ECO:0000259" key="2">
    <source>
        <dbReference type="Pfam" id="PF07261"/>
    </source>
</evidence>
<dbReference type="SUPFAM" id="SSF46785">
    <property type="entry name" value="Winged helix' DNA-binding domain"/>
    <property type="match status" value="1"/>
</dbReference>
<feature type="domain" description="DnaB/C C-terminal" evidence="2">
    <location>
        <begin position="125"/>
        <end position="195"/>
    </location>
</feature>
<evidence type="ECO:0000313" key="4">
    <source>
        <dbReference type="EMBL" id="GAA0444444.1"/>
    </source>
</evidence>
<dbReference type="InterPro" id="IPR006343">
    <property type="entry name" value="DnaB/C_C"/>
</dbReference>
<dbReference type="RefSeq" id="WP_343753134.1">
    <property type="nucleotide sequence ID" value="NZ_BAAADM010000054.1"/>
</dbReference>
<dbReference type="PANTHER" id="PTHR37293:SF6">
    <property type="entry name" value="DNA REPLICATION PROTEIN DNAD"/>
    <property type="match status" value="1"/>
</dbReference>
<gene>
    <name evidence="4" type="primary">dnaD</name>
    <name evidence="4" type="ORF">GCM10008983_22290</name>
</gene>
<dbReference type="Gene3D" id="1.10.10.10">
    <property type="entry name" value="Winged helix-like DNA-binding domain superfamily/Winged helix DNA-binding domain"/>
    <property type="match status" value="1"/>
</dbReference>
<dbReference type="NCBIfam" id="TIGR01446">
    <property type="entry name" value="DnaD_dom"/>
    <property type="match status" value="1"/>
</dbReference>
<dbReference type="Proteomes" id="UP001501459">
    <property type="component" value="Unassembled WGS sequence"/>
</dbReference>
<comment type="caution">
    <text evidence="4">The sequence shown here is derived from an EMBL/GenBank/DDBJ whole genome shotgun (WGS) entry which is preliminary data.</text>
</comment>